<accession>A0ABS7UFX9</accession>
<gene>
    <name evidence="1" type="ORF">K8U61_16500</name>
</gene>
<reference evidence="1 2" key="1">
    <citation type="submission" date="2021-09" db="EMBL/GenBank/DDBJ databases">
        <title>Whole genome sequence of Nocardioides sp. GBK3QG-3.</title>
        <authorList>
            <person name="Tuo L."/>
        </authorList>
    </citation>
    <scope>NUCLEOTIDE SEQUENCE [LARGE SCALE GENOMIC DNA]</scope>
    <source>
        <strain evidence="1 2">GBK3QG-3</strain>
    </source>
</reference>
<evidence type="ECO:0000313" key="2">
    <source>
        <dbReference type="Proteomes" id="UP000780875"/>
    </source>
</evidence>
<protein>
    <recommendedName>
        <fullName evidence="3">DNA-binding protein</fullName>
    </recommendedName>
</protein>
<evidence type="ECO:0008006" key="3">
    <source>
        <dbReference type="Google" id="ProtNLM"/>
    </source>
</evidence>
<proteinExistence type="predicted"/>
<name>A0ABS7UFX9_9ACTN</name>
<dbReference type="RefSeq" id="WP_224124137.1">
    <property type="nucleotide sequence ID" value="NZ_JAIQZJ010000009.1"/>
</dbReference>
<comment type="caution">
    <text evidence="1">The sequence shown here is derived from an EMBL/GenBank/DDBJ whole genome shotgun (WGS) entry which is preliminary data.</text>
</comment>
<keyword evidence="2" id="KW-1185">Reference proteome</keyword>
<organism evidence="1 2">
    <name type="scientific">Nocardioides mangrovi</name>
    <dbReference type="NCBI Taxonomy" id="2874580"/>
    <lineage>
        <taxon>Bacteria</taxon>
        <taxon>Bacillati</taxon>
        <taxon>Actinomycetota</taxon>
        <taxon>Actinomycetes</taxon>
        <taxon>Propionibacteriales</taxon>
        <taxon>Nocardioidaceae</taxon>
        <taxon>Nocardioides</taxon>
    </lineage>
</organism>
<dbReference type="EMBL" id="JAIQZJ010000009">
    <property type="protein sequence ID" value="MBZ5739777.1"/>
    <property type="molecule type" value="Genomic_DNA"/>
</dbReference>
<evidence type="ECO:0000313" key="1">
    <source>
        <dbReference type="EMBL" id="MBZ5739777.1"/>
    </source>
</evidence>
<dbReference type="Proteomes" id="UP000780875">
    <property type="component" value="Unassembled WGS sequence"/>
</dbReference>
<sequence>MGDSPPSLLIRRTDVPAVYGLDARLIRRLCEEHRLSRVYPMGPTGAVYLYRAELDALIAESTIPPGQKAGR</sequence>